<name>A0A9D1P356_9FIRM</name>
<proteinExistence type="predicted"/>
<evidence type="ECO:0000256" key="7">
    <source>
        <dbReference type="ARBA" id="ARBA00022837"/>
    </source>
</evidence>
<reference evidence="13" key="2">
    <citation type="journal article" date="2021" name="PeerJ">
        <title>Extensive microbial diversity within the chicken gut microbiome revealed by metagenomics and culture.</title>
        <authorList>
            <person name="Gilroy R."/>
            <person name="Ravi A."/>
            <person name="Getino M."/>
            <person name="Pursley I."/>
            <person name="Horton D.L."/>
            <person name="Alikhan N.F."/>
            <person name="Baker D."/>
            <person name="Gharbi K."/>
            <person name="Hall N."/>
            <person name="Watson M."/>
            <person name="Adriaenssens E.M."/>
            <person name="Foster-Nyarko E."/>
            <person name="Jarju S."/>
            <person name="Secka A."/>
            <person name="Antonio M."/>
            <person name="Oren A."/>
            <person name="Chaudhuri R.R."/>
            <person name="La Ragione R."/>
            <person name="Hildebrand F."/>
            <person name="Pallen M.J."/>
        </authorList>
    </citation>
    <scope>NUCLEOTIDE SEQUENCE</scope>
    <source>
        <strain evidence="13">CHK188-20938</strain>
    </source>
</reference>
<keyword evidence="4" id="KW-0479">Metal-binding</keyword>
<gene>
    <name evidence="13" type="ORF">IAB71_03150</name>
</gene>
<evidence type="ECO:0000259" key="12">
    <source>
        <dbReference type="Pfam" id="PF13407"/>
    </source>
</evidence>
<evidence type="ECO:0000256" key="9">
    <source>
        <dbReference type="ARBA" id="ARBA00034344"/>
    </source>
</evidence>
<keyword evidence="5 11" id="KW-0732">Signal</keyword>
<keyword evidence="7" id="KW-0106">Calcium</keyword>
<dbReference type="InterPro" id="IPR028082">
    <property type="entry name" value="Peripla_BP_I"/>
</dbReference>
<dbReference type="InterPro" id="IPR050555">
    <property type="entry name" value="Bact_Solute-Bind_Prot2"/>
</dbReference>
<dbReference type="AlphaFoldDB" id="A0A9D1P356"/>
<dbReference type="SUPFAM" id="SSF53822">
    <property type="entry name" value="Periplasmic binding protein-like I"/>
    <property type="match status" value="1"/>
</dbReference>
<dbReference type="EMBL" id="DVOO01000010">
    <property type="protein sequence ID" value="HIV24773.1"/>
    <property type="molecule type" value="Genomic_DNA"/>
</dbReference>
<dbReference type="Gene3D" id="3.40.50.2300">
    <property type="match status" value="2"/>
</dbReference>
<keyword evidence="3" id="KW-0762">Sugar transport</keyword>
<dbReference type="PROSITE" id="PS51257">
    <property type="entry name" value="PROKAR_LIPOPROTEIN"/>
    <property type="match status" value="1"/>
</dbReference>
<accession>A0A9D1P356</accession>
<feature type="region of interest" description="Disordered" evidence="10">
    <location>
        <begin position="28"/>
        <end position="51"/>
    </location>
</feature>
<dbReference type="Proteomes" id="UP000824169">
    <property type="component" value="Unassembled WGS sequence"/>
</dbReference>
<evidence type="ECO:0000256" key="5">
    <source>
        <dbReference type="ARBA" id="ARBA00022729"/>
    </source>
</evidence>
<dbReference type="CDD" id="cd01539">
    <property type="entry name" value="PBP1_GGBP"/>
    <property type="match status" value="1"/>
</dbReference>
<evidence type="ECO:0000313" key="14">
    <source>
        <dbReference type="Proteomes" id="UP000824169"/>
    </source>
</evidence>
<sequence>MKKKVVSILLCTAMAAAVMAGCGSSGNNASSESASSGNSSTSASSEENSAAATDGDLPILGAGIYSATDNFNSYIGRAITKASEGVFQVNVDDGQMDQSTQLNQIDTAIAKGASAIAVSVVDITAAPTIIQKCEDAGNLPLIFFNKEITDKSVVESYDNLYQVTSTGGDYGAAIQGQMILDYWSEHPEADKNGDGKIQMINIMGDPGHTASQPRSDYVKSTITDGGVEIEVLEEDTGMWDTAKAKEKMDAWISKYGDEIEFIVCANDAMALGALQSIEAAGFNTQGTESDQYIPIIGIDALPETLENIRSGEIMGSVLQDAQTQGQAIVAMAKNLIEGKEPLEGTEYEFDTDGSKAVRIPYKAVTVENVDEAAESYE</sequence>
<reference evidence="13" key="1">
    <citation type="submission" date="2020-10" db="EMBL/GenBank/DDBJ databases">
        <authorList>
            <person name="Gilroy R."/>
        </authorList>
    </citation>
    <scope>NUCLEOTIDE SEQUENCE</scope>
    <source>
        <strain evidence="13">CHK188-20938</strain>
    </source>
</reference>
<dbReference type="Pfam" id="PF13407">
    <property type="entry name" value="Peripla_BP_4"/>
    <property type="match status" value="1"/>
</dbReference>
<keyword evidence="2" id="KW-0813">Transport</keyword>
<evidence type="ECO:0000256" key="2">
    <source>
        <dbReference type="ARBA" id="ARBA00022448"/>
    </source>
</evidence>
<feature type="signal peptide" evidence="11">
    <location>
        <begin position="1"/>
        <end position="20"/>
    </location>
</feature>
<evidence type="ECO:0000256" key="11">
    <source>
        <dbReference type="SAM" id="SignalP"/>
    </source>
</evidence>
<dbReference type="GO" id="GO:0030246">
    <property type="term" value="F:carbohydrate binding"/>
    <property type="evidence" value="ECO:0007669"/>
    <property type="project" value="InterPro"/>
</dbReference>
<dbReference type="InterPro" id="IPR044085">
    <property type="entry name" value="MglB-like_PBP1"/>
</dbReference>
<evidence type="ECO:0000256" key="1">
    <source>
        <dbReference type="ARBA" id="ARBA00004196"/>
    </source>
</evidence>
<comment type="subcellular location">
    <subcellularLocation>
        <location evidence="1">Cell envelope</location>
    </subcellularLocation>
</comment>
<comment type="caution">
    <text evidence="13">The sequence shown here is derived from an EMBL/GenBank/DDBJ whole genome shotgun (WGS) entry which is preliminary data.</text>
</comment>
<feature type="domain" description="Periplasmic binding protein" evidence="12">
    <location>
        <begin position="67"/>
        <end position="340"/>
    </location>
</feature>
<dbReference type="InterPro" id="IPR025997">
    <property type="entry name" value="SBP_2_dom"/>
</dbReference>
<protein>
    <recommendedName>
        <fullName evidence="9">D-galactose/methyl-galactoside binding periplasmic protein MglB</fullName>
    </recommendedName>
</protein>
<organism evidence="13 14">
    <name type="scientific">Candidatus Scatomonas pullistercoris</name>
    <dbReference type="NCBI Taxonomy" id="2840920"/>
    <lineage>
        <taxon>Bacteria</taxon>
        <taxon>Bacillati</taxon>
        <taxon>Bacillota</taxon>
        <taxon>Clostridia</taxon>
        <taxon>Lachnospirales</taxon>
        <taxon>Lachnospiraceae</taxon>
        <taxon>Lachnospiraceae incertae sedis</taxon>
        <taxon>Candidatus Scatomonas</taxon>
    </lineage>
</organism>
<feature type="chain" id="PRO_5039127904" description="D-galactose/methyl-galactoside binding periplasmic protein MglB" evidence="11">
    <location>
        <begin position="21"/>
        <end position="377"/>
    </location>
</feature>
<comment type="subunit">
    <text evidence="8">The ABC transporter complex is composed of one ATP-binding protein (MglA), two transmembrane proteins (MglC) and a solute-binding protein (MglB).</text>
</comment>
<evidence type="ECO:0000256" key="6">
    <source>
        <dbReference type="ARBA" id="ARBA00022764"/>
    </source>
</evidence>
<evidence type="ECO:0000256" key="4">
    <source>
        <dbReference type="ARBA" id="ARBA00022723"/>
    </source>
</evidence>
<keyword evidence="6" id="KW-0574">Periplasm</keyword>
<evidence type="ECO:0000313" key="13">
    <source>
        <dbReference type="EMBL" id="HIV24773.1"/>
    </source>
</evidence>
<dbReference type="PANTHER" id="PTHR30036:SF2">
    <property type="entry name" value="D-GALACTOSE_METHYL-GALACTOSIDE BINDING PERIPLASMIC PROTEIN MGLB"/>
    <property type="match status" value="1"/>
</dbReference>
<dbReference type="PANTHER" id="PTHR30036">
    <property type="entry name" value="D-XYLOSE-BINDING PERIPLASMIC PROTEIN"/>
    <property type="match status" value="1"/>
</dbReference>
<dbReference type="GO" id="GO:0046872">
    <property type="term" value="F:metal ion binding"/>
    <property type="evidence" value="ECO:0007669"/>
    <property type="project" value="UniProtKB-KW"/>
</dbReference>
<dbReference type="GO" id="GO:0030288">
    <property type="term" value="C:outer membrane-bounded periplasmic space"/>
    <property type="evidence" value="ECO:0007669"/>
    <property type="project" value="TreeGrafter"/>
</dbReference>
<evidence type="ECO:0000256" key="8">
    <source>
        <dbReference type="ARBA" id="ARBA00034323"/>
    </source>
</evidence>
<evidence type="ECO:0000256" key="10">
    <source>
        <dbReference type="SAM" id="MobiDB-lite"/>
    </source>
</evidence>
<evidence type="ECO:0000256" key="3">
    <source>
        <dbReference type="ARBA" id="ARBA00022597"/>
    </source>
</evidence>